<gene>
    <name evidence="1" type="ORF">BSF38_00585</name>
</gene>
<protein>
    <submittedName>
        <fullName evidence="1">Uncharacterized protein</fullName>
    </submittedName>
</protein>
<dbReference type="OrthoDB" id="253123at2"/>
<evidence type="ECO:0000313" key="1">
    <source>
        <dbReference type="EMBL" id="APW59171.1"/>
    </source>
</evidence>
<evidence type="ECO:0000313" key="2">
    <source>
        <dbReference type="Proteomes" id="UP000186309"/>
    </source>
</evidence>
<dbReference type="Proteomes" id="UP000186309">
    <property type="component" value="Chromosome"/>
</dbReference>
<dbReference type="KEGG" id="pbor:BSF38_00585"/>
<accession>A0A1U7CJQ9</accession>
<keyword evidence="2" id="KW-1185">Reference proteome</keyword>
<dbReference type="EMBL" id="CP019082">
    <property type="protein sequence ID" value="APW59171.1"/>
    <property type="molecule type" value="Genomic_DNA"/>
</dbReference>
<organism evidence="1 2">
    <name type="scientific">Paludisphaera borealis</name>
    <dbReference type="NCBI Taxonomy" id="1387353"/>
    <lineage>
        <taxon>Bacteria</taxon>
        <taxon>Pseudomonadati</taxon>
        <taxon>Planctomycetota</taxon>
        <taxon>Planctomycetia</taxon>
        <taxon>Isosphaerales</taxon>
        <taxon>Isosphaeraceae</taxon>
        <taxon>Paludisphaera</taxon>
    </lineage>
</organism>
<dbReference type="STRING" id="1387353.BSF38_00585"/>
<dbReference type="RefSeq" id="WP_076343384.1">
    <property type="nucleotide sequence ID" value="NZ_CP019082.1"/>
</dbReference>
<name>A0A1U7CJQ9_9BACT</name>
<dbReference type="AlphaFoldDB" id="A0A1U7CJQ9"/>
<sequence>MIASFTLNMILCLIAQGPAKDTPDGRLDFMRGSLEVESLRATDDPKATFTLRAEPVMRFTNPVGTVQDGAIFVWLGESGRPAAAVQVFHHNKNGNWYQEFCSLSDVPLSAGRLWGPTPAGVEFRPFPGAPKPADTPELRLRQINDLARECAAENAPEGAGKEAGKTPESFHKLRRLTKPYARYGKAETGVLDGALLAFVDGTDPEVYLLVEARRTKDGYAWHYAFAPAAIAPIKGYVRGKEVWSLPYREAWLDRNAPFYVGWFARS</sequence>
<reference evidence="2" key="1">
    <citation type="submission" date="2016-12" db="EMBL/GenBank/DDBJ databases">
        <title>Comparative genomics of four Isosphaeraceae planctomycetes: a common pool of plasmids and glycoside hydrolase genes.</title>
        <authorList>
            <person name="Ivanova A."/>
        </authorList>
    </citation>
    <scope>NUCLEOTIDE SEQUENCE [LARGE SCALE GENOMIC DNA]</scope>
    <source>
        <strain evidence="2">PX4</strain>
    </source>
</reference>
<proteinExistence type="predicted"/>